<sequence length="196" mass="22029">MKKRIKKSLFLAPTLMLFVAPLVVASCGESKKSMTANEVIKKIESNSKEKAVLYIGSTACPSCRMFVSGEKAYKENGKVYDAVNMEDHKGDVGYVSKKGVWGQFLAKHPKNITIYQIEDIADRNHNLPNAYPRKNDDNDASAKEINTILFYLKKHYGITPGTPTVVYFSKGRLTELSGETLYNYDTFIRKVSELSK</sequence>
<gene>
    <name evidence="2" type="ORF">C4B24_04790</name>
</gene>
<evidence type="ECO:0000256" key="1">
    <source>
        <dbReference type="SAM" id="SignalP"/>
    </source>
</evidence>
<evidence type="ECO:0000313" key="3">
    <source>
        <dbReference type="Proteomes" id="UP000294192"/>
    </source>
</evidence>
<proteinExistence type="predicted"/>
<keyword evidence="1" id="KW-0732">Signal</keyword>
<dbReference type="InterPro" id="IPR036249">
    <property type="entry name" value="Thioredoxin-like_sf"/>
</dbReference>
<dbReference type="RefSeq" id="WP_131599621.1">
    <property type="nucleotide sequence ID" value="NZ_PSZO01000064.1"/>
</dbReference>
<feature type="signal peptide" evidence="1">
    <location>
        <begin position="1"/>
        <end position="25"/>
    </location>
</feature>
<dbReference type="AlphaFoldDB" id="A0A4R0XIU4"/>
<keyword evidence="3" id="KW-1185">Reference proteome</keyword>
<evidence type="ECO:0000313" key="2">
    <source>
        <dbReference type="EMBL" id="TCG10334.1"/>
    </source>
</evidence>
<comment type="caution">
    <text evidence="2">The sequence shown here is derived from an EMBL/GenBank/DDBJ whole genome shotgun (WGS) entry which is preliminary data.</text>
</comment>
<protein>
    <recommendedName>
        <fullName evidence="4">Thioredoxin-like fold domain-containing protein</fullName>
    </recommendedName>
</protein>
<dbReference type="SUPFAM" id="SSF52833">
    <property type="entry name" value="Thioredoxin-like"/>
    <property type="match status" value="1"/>
</dbReference>
<organism evidence="2 3">
    <name type="scientific">Mycoplasma marinum</name>
    <dbReference type="NCBI Taxonomy" id="1937190"/>
    <lineage>
        <taxon>Bacteria</taxon>
        <taxon>Bacillati</taxon>
        <taxon>Mycoplasmatota</taxon>
        <taxon>Mollicutes</taxon>
        <taxon>Mycoplasmataceae</taxon>
        <taxon>Mycoplasma</taxon>
    </lineage>
</organism>
<reference evidence="2 3" key="1">
    <citation type="submission" date="2018-02" db="EMBL/GenBank/DDBJ databases">
        <title>Mycoplasma marinum and Mycoplasma todarodis sp. nov., moderately halophilic and psychrotolerant mycoplasmas isolated from cephalopods.</title>
        <authorList>
            <person name="Viver T."/>
        </authorList>
    </citation>
    <scope>NUCLEOTIDE SEQUENCE [LARGE SCALE GENOMIC DNA]</scope>
    <source>
        <strain evidence="2 3">PE</strain>
    </source>
</reference>
<dbReference type="EMBL" id="PSZO01000064">
    <property type="protein sequence ID" value="TCG10334.1"/>
    <property type="molecule type" value="Genomic_DNA"/>
</dbReference>
<name>A0A4R0XIU4_9MOLU</name>
<dbReference type="PROSITE" id="PS51257">
    <property type="entry name" value="PROKAR_LIPOPROTEIN"/>
    <property type="match status" value="1"/>
</dbReference>
<evidence type="ECO:0008006" key="4">
    <source>
        <dbReference type="Google" id="ProtNLM"/>
    </source>
</evidence>
<dbReference type="Gene3D" id="3.40.30.10">
    <property type="entry name" value="Glutaredoxin"/>
    <property type="match status" value="1"/>
</dbReference>
<feature type="chain" id="PRO_5020622982" description="Thioredoxin-like fold domain-containing protein" evidence="1">
    <location>
        <begin position="26"/>
        <end position="196"/>
    </location>
</feature>
<dbReference type="Proteomes" id="UP000294192">
    <property type="component" value="Unassembled WGS sequence"/>
</dbReference>
<accession>A0A4R0XIU4</accession>